<feature type="region of interest" description="Disordered" evidence="1">
    <location>
        <begin position="32"/>
        <end position="67"/>
    </location>
</feature>
<dbReference type="OrthoDB" id="5339076at2759"/>
<feature type="region of interest" description="Disordered" evidence="1">
    <location>
        <begin position="801"/>
        <end position="853"/>
    </location>
</feature>
<proteinExistence type="predicted"/>
<dbReference type="EMBL" id="KE653850">
    <property type="protein sequence ID" value="EQK98939.1"/>
    <property type="molecule type" value="Genomic_DNA"/>
</dbReference>
<feature type="compositionally biased region" description="Low complexity" evidence="1">
    <location>
        <begin position="362"/>
        <end position="371"/>
    </location>
</feature>
<dbReference type="Proteomes" id="UP000019374">
    <property type="component" value="Unassembled WGS sequence"/>
</dbReference>
<feature type="compositionally biased region" description="Basic and acidic residues" evidence="1">
    <location>
        <begin position="35"/>
        <end position="53"/>
    </location>
</feature>
<feature type="region of interest" description="Disordered" evidence="1">
    <location>
        <begin position="376"/>
        <end position="456"/>
    </location>
</feature>
<accession>T5A0L4</accession>
<dbReference type="HOGENOM" id="CLU_334655_0_0_1"/>
<name>T5A0L4_OPHSC</name>
<protein>
    <submittedName>
        <fullName evidence="2">Uncharacterized protein</fullName>
    </submittedName>
</protein>
<feature type="region of interest" description="Disordered" evidence="1">
    <location>
        <begin position="565"/>
        <end position="585"/>
    </location>
</feature>
<feature type="region of interest" description="Disordered" evidence="1">
    <location>
        <begin position="598"/>
        <end position="621"/>
    </location>
</feature>
<evidence type="ECO:0000256" key="1">
    <source>
        <dbReference type="SAM" id="MobiDB-lite"/>
    </source>
</evidence>
<organism evidence="2 3">
    <name type="scientific">Ophiocordyceps sinensis (strain Co18 / CGMCC 3.14243)</name>
    <name type="common">Yarsagumba caterpillar fungus</name>
    <name type="synonym">Hirsutella sinensis</name>
    <dbReference type="NCBI Taxonomy" id="911162"/>
    <lineage>
        <taxon>Eukaryota</taxon>
        <taxon>Fungi</taxon>
        <taxon>Dikarya</taxon>
        <taxon>Ascomycota</taxon>
        <taxon>Pezizomycotina</taxon>
        <taxon>Sordariomycetes</taxon>
        <taxon>Hypocreomycetidae</taxon>
        <taxon>Hypocreales</taxon>
        <taxon>Ophiocordycipitaceae</taxon>
        <taxon>Ophiocordyceps</taxon>
    </lineage>
</organism>
<dbReference type="eggNOG" id="ENOG502SG4F">
    <property type="taxonomic scope" value="Eukaryota"/>
</dbReference>
<evidence type="ECO:0000313" key="3">
    <source>
        <dbReference type="Proteomes" id="UP000019374"/>
    </source>
</evidence>
<dbReference type="AlphaFoldDB" id="T5A0L4"/>
<sequence>MADLDITEKDAAMQFETHASLDVDEDLIDYDSDDAFVKDPDPQHATDTQRLDAQKFGSEAPPALENTSESIQAFREIDYEDDGFSFDAPAGGQHQRSSVISPNNFHGTQGPMPLKSAGTAKHYEIDWEDDEESVDYGAQDGAAQGGAEAAAADAYTYNIGEHEPEAAQESFDQEDKVVQPDDSVVAQHPAQPEAFPDITVQYRGEEFPMFSLSSDGFFSDVSVLDENMQTVLEGFRAELADEIGPHDDLVFQVDKLGLEFSEARRPLCISQGTANLDSLLEILDILVKNKDMENSRILHTYLFTRPNTMKRYEFLVESATGDKGLAEVVYLFQSPIHGSALEATDAYDGYGEQLDSYESNGDDAAAHASHGNGNAYEDAALLDDGDAPSIDYGDEHDAGCDGVPVDASTGDKTTTADDDEHTQNNGPADADPDPSHDNGATGYNVGDANDDDEHGGVLELFDHEPVAIDEDEYLLGTLTVGGQTAGSDAHIRPGGQRIFDHRLDPDLIDYSSAGDKNVGDDDDILPNFPKIANENIEDIDNELINDGTGDNKAVADDEYLIDYESGSREDARGDEDEGSAHGNLGHYVEYDGDLIDYSADSSGDKHTAADGASAKPEVGDDGQVSLDVLRVATGDGIESGESLAFTGGSSPSLIAGDAHGKSTATSIQTLCYSHSRAAARCGRDDSPETAGNLHAAEADKVLPAHIEGAMEPLLGVDLDEPEVAASADWDGTQVSALAGHHHLAEAGLDTSGTTGSSTTATLKDNDAVSDLGDFAMGSYPSGNRAESVAAGLQDKFVGGTADTQSNLMKRAHTGELDGGDGNGKRRNPRKQYWIPANRDRRQASSILKSARCR</sequence>
<gene>
    <name evidence="2" type="ORF">OCS_05348</name>
</gene>
<evidence type="ECO:0000313" key="2">
    <source>
        <dbReference type="EMBL" id="EQK98939.1"/>
    </source>
</evidence>
<reference evidence="2 3" key="1">
    <citation type="journal article" date="2013" name="Chin. Sci. Bull.">
        <title>Genome survey uncovers the secrets of sex and lifestyle in caterpillar fungus.</title>
        <authorList>
            <person name="Hu X."/>
            <person name="Zhang Y."/>
            <person name="Xiao G."/>
            <person name="Zheng P."/>
            <person name="Xia Y."/>
            <person name="Zhang X."/>
            <person name="St Leger R.J."/>
            <person name="Liu X."/>
            <person name="Wang C."/>
        </authorList>
    </citation>
    <scope>NUCLEOTIDE SEQUENCE [LARGE SCALE GENOMIC DNA]</scope>
    <source>
        <strain evidence="3">Co18 / CGMCC 3.14243</strain>
        <tissue evidence="2">Fruit-body</tissue>
    </source>
</reference>
<feature type="region of interest" description="Disordered" evidence="1">
    <location>
        <begin position="352"/>
        <end position="371"/>
    </location>
</feature>